<dbReference type="InterPro" id="IPR017790">
    <property type="entry name" value="Penicillin-binding_protein_2"/>
</dbReference>
<dbReference type="Gene3D" id="3.90.1310.10">
    <property type="entry name" value="Penicillin-binding protein 2a (Domain 2)"/>
    <property type="match status" value="1"/>
</dbReference>
<dbReference type="InterPro" id="IPR001460">
    <property type="entry name" value="PCN-bd_Tpept"/>
</dbReference>
<dbReference type="SUPFAM" id="SSF56519">
    <property type="entry name" value="Penicillin binding protein dimerisation domain"/>
    <property type="match status" value="1"/>
</dbReference>
<evidence type="ECO:0000256" key="1">
    <source>
        <dbReference type="ARBA" id="ARBA00004167"/>
    </source>
</evidence>
<keyword evidence="7 14" id="KW-0812">Transmembrane</keyword>
<dbReference type="KEGG" id="pbr:PB2503_01007"/>
<evidence type="ECO:0000256" key="10">
    <source>
        <dbReference type="ARBA" id="ARBA00022984"/>
    </source>
</evidence>
<dbReference type="GO" id="GO:0009002">
    <property type="term" value="F:serine-type D-Ala-D-Ala carboxypeptidase activity"/>
    <property type="evidence" value="ECO:0007669"/>
    <property type="project" value="InterPro"/>
</dbReference>
<evidence type="ECO:0000256" key="9">
    <source>
        <dbReference type="ARBA" id="ARBA00022960"/>
    </source>
</evidence>
<dbReference type="InterPro" id="IPR005311">
    <property type="entry name" value="PBP_dimer"/>
</dbReference>
<dbReference type="GO" id="GO:0006508">
    <property type="term" value="P:proteolysis"/>
    <property type="evidence" value="ECO:0007669"/>
    <property type="project" value="UniProtKB-KW"/>
</dbReference>
<evidence type="ECO:0000313" key="18">
    <source>
        <dbReference type="Proteomes" id="UP000001302"/>
    </source>
</evidence>
<dbReference type="AlphaFoldDB" id="E0TB78"/>
<dbReference type="Proteomes" id="UP000001302">
    <property type="component" value="Chromosome"/>
</dbReference>
<keyword evidence="10" id="KW-0573">Peptidoglycan synthesis</keyword>
<name>E0TB78_PARBH</name>
<dbReference type="GO" id="GO:0005886">
    <property type="term" value="C:plasma membrane"/>
    <property type="evidence" value="ECO:0007669"/>
    <property type="project" value="UniProtKB-SubCell"/>
</dbReference>
<dbReference type="InterPro" id="IPR050515">
    <property type="entry name" value="Beta-lactam/transpept"/>
</dbReference>
<reference evidence="17 18" key="2">
    <citation type="journal article" date="2011" name="J. Bacteriol.">
        <title>Complete genome sequence of strain HTCC2503T of Parvularcula bermudensis, the type species of the order "Parvularculales" in the class Alphaproteobacteria.</title>
        <authorList>
            <person name="Oh H.M."/>
            <person name="Kang I."/>
            <person name="Vergin K.L."/>
            <person name="Kang D."/>
            <person name="Rhee K.H."/>
            <person name="Giovannoni S.J."/>
            <person name="Cho J.C."/>
        </authorList>
    </citation>
    <scope>NUCLEOTIDE SEQUENCE [LARGE SCALE GENOMIC DNA]</scope>
    <source>
        <strain evidence="18">ATCC BAA-594 / HTCC2503 / KCTC 12087</strain>
    </source>
</reference>
<dbReference type="PANTHER" id="PTHR30627:SF2">
    <property type="entry name" value="PEPTIDOGLYCAN D,D-TRANSPEPTIDASE MRDA"/>
    <property type="match status" value="1"/>
</dbReference>
<dbReference type="eggNOG" id="COG0768">
    <property type="taxonomic scope" value="Bacteria"/>
</dbReference>
<evidence type="ECO:0000313" key="17">
    <source>
        <dbReference type="EMBL" id="ADM08282.1"/>
    </source>
</evidence>
<dbReference type="Pfam" id="PF00905">
    <property type="entry name" value="Transpeptidase"/>
    <property type="match status" value="1"/>
</dbReference>
<feature type="transmembrane region" description="Helical" evidence="14">
    <location>
        <begin position="20"/>
        <end position="37"/>
    </location>
</feature>
<dbReference type="GO" id="GO:0008360">
    <property type="term" value="P:regulation of cell shape"/>
    <property type="evidence" value="ECO:0007669"/>
    <property type="project" value="UniProtKB-KW"/>
</dbReference>
<evidence type="ECO:0000256" key="2">
    <source>
        <dbReference type="ARBA" id="ARBA00004236"/>
    </source>
</evidence>
<evidence type="ECO:0000259" key="16">
    <source>
        <dbReference type="Pfam" id="PF03717"/>
    </source>
</evidence>
<comment type="subcellular location">
    <subcellularLocation>
        <location evidence="2">Cell membrane</location>
    </subcellularLocation>
    <subcellularLocation>
        <location evidence="1">Membrane</location>
        <topology evidence="1">Single-pass membrane protein</topology>
    </subcellularLocation>
</comment>
<organism evidence="17 18">
    <name type="scientific">Parvularcula bermudensis (strain ATCC BAA-594 / HTCC2503 / KCTC 12087)</name>
    <dbReference type="NCBI Taxonomy" id="314260"/>
    <lineage>
        <taxon>Bacteria</taxon>
        <taxon>Pseudomonadati</taxon>
        <taxon>Pseudomonadota</taxon>
        <taxon>Alphaproteobacteria</taxon>
        <taxon>Parvularculales</taxon>
        <taxon>Parvularculaceae</taxon>
        <taxon>Parvularcula</taxon>
    </lineage>
</organism>
<evidence type="ECO:0000256" key="12">
    <source>
        <dbReference type="ARBA" id="ARBA00023136"/>
    </source>
</evidence>
<evidence type="ECO:0000256" key="14">
    <source>
        <dbReference type="SAM" id="Phobius"/>
    </source>
</evidence>
<sequence>MKVEPFDTQRQMTFTRRATLVTGGVTALFGGIVYRLWDLQVKRYDEFAAKADNNRFKQRIVVPGRGDIVDRYGKVLATNRQNFRILLIPEEAENERTALVNLAALIPLSDEEIKAALREVERTRNQPFVPITVRDDVTWEQYAAVNYHSSRLKGISSEVGESRYYPDGEVVAPFLGHVGAATAQDLAGVSERTERLLYLQPGFRLGKNGLERSYDEVLRGEAGSQTIEVTAAGRVLAEEDERGRPQVPGKVLALTIDDEIQAKAMEIMSADYEEYPEGTERPSAASGAAVVLDIVTGDILALASTPAFDPNLFATDVDPATLRELSTSPQNPLISKPVSGVYPPGSTFKAITAIAALEAGISPTTRFRCPGYYYYGGQRFRCWKREGHGSVDLVGSLQHSCDVYYYNMGARLGIDQIADVAQRFGLGQTFDIGLQNEKSGIVPSTEWKRTRYRTNPANQTWFPGETLSVAIGQGATTATPLQLAVMSARIASGKRVMPRIVRGVATDSVPVQDFEDIGVEASHLAAVRDGLDAVVNRWGTAARSRLLPDYRMAGKTGTSQVRSLRINPQTGQPFSNYQLPWNERDHALFIAFAPVESPRYAISVVVEHGGSGSRSAAPRARDLMRAVLDKDPGNPSKHDLYEPGAVIQRRMAGLRET</sequence>
<keyword evidence="12 14" id="KW-0472">Membrane</keyword>
<keyword evidence="3" id="KW-1003">Cell membrane</keyword>
<keyword evidence="11 14" id="KW-1133">Transmembrane helix</keyword>
<keyword evidence="17" id="KW-0132">Cell division</keyword>
<keyword evidence="8" id="KW-0378">Hydrolase</keyword>
<dbReference type="PANTHER" id="PTHR30627">
    <property type="entry name" value="PEPTIDOGLYCAN D,D-TRANSPEPTIDASE"/>
    <property type="match status" value="1"/>
</dbReference>
<dbReference type="GO" id="GO:0071972">
    <property type="term" value="F:peptidoglycan L,D-transpeptidase activity"/>
    <property type="evidence" value="ECO:0007669"/>
    <property type="project" value="TreeGrafter"/>
</dbReference>
<dbReference type="InterPro" id="IPR036138">
    <property type="entry name" value="PBP_dimer_sf"/>
</dbReference>
<evidence type="ECO:0000256" key="13">
    <source>
        <dbReference type="ARBA" id="ARBA00023316"/>
    </source>
</evidence>
<evidence type="ECO:0000256" key="11">
    <source>
        <dbReference type="ARBA" id="ARBA00022989"/>
    </source>
</evidence>
<dbReference type="GO" id="GO:0008658">
    <property type="term" value="F:penicillin binding"/>
    <property type="evidence" value="ECO:0007669"/>
    <property type="project" value="InterPro"/>
</dbReference>
<accession>E0TB78</accession>
<evidence type="ECO:0000256" key="3">
    <source>
        <dbReference type="ARBA" id="ARBA00022475"/>
    </source>
</evidence>
<dbReference type="Pfam" id="PF03717">
    <property type="entry name" value="PBP_dimer"/>
    <property type="match status" value="1"/>
</dbReference>
<dbReference type="OrthoDB" id="9766847at2"/>
<keyword evidence="18" id="KW-1185">Reference proteome</keyword>
<evidence type="ECO:0000256" key="5">
    <source>
        <dbReference type="ARBA" id="ARBA00022645"/>
    </source>
</evidence>
<keyword evidence="13" id="KW-0961">Cell wall biogenesis/degradation</keyword>
<dbReference type="GO" id="GO:0009252">
    <property type="term" value="P:peptidoglycan biosynthetic process"/>
    <property type="evidence" value="ECO:0007669"/>
    <property type="project" value="UniProtKB-KW"/>
</dbReference>
<evidence type="ECO:0000256" key="6">
    <source>
        <dbReference type="ARBA" id="ARBA00022670"/>
    </source>
</evidence>
<evidence type="ECO:0000256" key="7">
    <source>
        <dbReference type="ARBA" id="ARBA00022692"/>
    </source>
</evidence>
<dbReference type="RefSeq" id="WP_013299256.1">
    <property type="nucleotide sequence ID" value="NC_014414.1"/>
</dbReference>
<proteinExistence type="predicted"/>
<evidence type="ECO:0000256" key="8">
    <source>
        <dbReference type="ARBA" id="ARBA00022801"/>
    </source>
</evidence>
<keyword evidence="17" id="KW-0131">Cell cycle</keyword>
<dbReference type="STRING" id="314260.PB2503_01007"/>
<dbReference type="NCBIfam" id="TIGR03423">
    <property type="entry name" value="pbp2_mrdA"/>
    <property type="match status" value="1"/>
</dbReference>
<dbReference type="SUPFAM" id="SSF56601">
    <property type="entry name" value="beta-lactamase/transpeptidase-like"/>
    <property type="match status" value="1"/>
</dbReference>
<dbReference type="EMBL" id="CP002156">
    <property type="protein sequence ID" value="ADM08282.1"/>
    <property type="molecule type" value="Genomic_DNA"/>
</dbReference>
<keyword evidence="5" id="KW-0121">Carboxypeptidase</keyword>
<keyword evidence="6" id="KW-0645">Protease</keyword>
<dbReference type="HOGENOM" id="CLU_009289_1_2_5"/>
<evidence type="ECO:0000259" key="15">
    <source>
        <dbReference type="Pfam" id="PF00905"/>
    </source>
</evidence>
<dbReference type="GO" id="GO:0071555">
    <property type="term" value="P:cell wall organization"/>
    <property type="evidence" value="ECO:0007669"/>
    <property type="project" value="UniProtKB-KW"/>
</dbReference>
<feature type="domain" description="Penicillin-binding protein transpeptidase" evidence="15">
    <location>
        <begin position="287"/>
        <end position="624"/>
    </location>
</feature>
<evidence type="ECO:0000256" key="4">
    <source>
        <dbReference type="ARBA" id="ARBA00022519"/>
    </source>
</evidence>
<reference evidence="18" key="1">
    <citation type="submission" date="2010-08" db="EMBL/GenBank/DDBJ databases">
        <title>Genome sequence of Parvularcula bermudensis HTCC2503.</title>
        <authorList>
            <person name="Kang D.-M."/>
            <person name="Oh H.-M."/>
            <person name="Cho J.-C."/>
        </authorList>
    </citation>
    <scope>NUCLEOTIDE SEQUENCE [LARGE SCALE GENOMIC DNA]</scope>
    <source>
        <strain evidence="18">ATCC BAA-594 / HTCC2503 / KCTC 12087</strain>
    </source>
</reference>
<keyword evidence="9" id="KW-0133">Cell shape</keyword>
<gene>
    <name evidence="17" type="ordered locus">PB2503_01007</name>
</gene>
<dbReference type="InterPro" id="IPR012338">
    <property type="entry name" value="Beta-lactam/transpept-like"/>
</dbReference>
<dbReference type="GO" id="GO:0051301">
    <property type="term" value="P:cell division"/>
    <property type="evidence" value="ECO:0007669"/>
    <property type="project" value="UniProtKB-KW"/>
</dbReference>
<protein>
    <submittedName>
        <fullName evidence="17">Cell division protein FtsI</fullName>
    </submittedName>
</protein>
<dbReference type="Gene3D" id="3.40.710.10">
    <property type="entry name" value="DD-peptidase/beta-lactamase superfamily"/>
    <property type="match status" value="1"/>
</dbReference>
<feature type="domain" description="Penicillin-binding protein dimerisation" evidence="16">
    <location>
        <begin position="62"/>
        <end position="238"/>
    </location>
</feature>
<keyword evidence="4" id="KW-0997">Cell inner membrane</keyword>